<dbReference type="CDD" id="cd00158">
    <property type="entry name" value="RHOD"/>
    <property type="match status" value="1"/>
</dbReference>
<dbReference type="Pfam" id="PF00581">
    <property type="entry name" value="Rhodanese"/>
    <property type="match status" value="1"/>
</dbReference>
<dbReference type="Gene3D" id="3.40.250.10">
    <property type="entry name" value="Rhodanese-like domain"/>
    <property type="match status" value="1"/>
</dbReference>
<dbReference type="GO" id="GO:0003824">
    <property type="term" value="F:catalytic activity"/>
    <property type="evidence" value="ECO:0007669"/>
    <property type="project" value="InterPro"/>
</dbReference>
<protein>
    <recommendedName>
        <fullName evidence="2">Rhodanese domain-containing protein</fullName>
    </recommendedName>
</protein>
<feature type="region of interest" description="Disordered" evidence="1">
    <location>
        <begin position="1"/>
        <end position="24"/>
    </location>
</feature>
<evidence type="ECO:0000313" key="3">
    <source>
        <dbReference type="EnsemblPlants" id="Kaladp0060s0012.1.v1.1"/>
    </source>
</evidence>
<sequence length="156" mass="16869">MEQPTAQQPQYSTPSAPYKVSQNSSETEVSTVDVLAAKDLVVGLGSHYLDVRTTEEFEKGHADVEKAANIPYMFATPEGRVKNPKFLEQVSSLYRKEDHIVVGCQSGVRSLHAATDLLGAGFKDVKNMGGGYLAWVENGLATRKPEAATDEVAAEP</sequence>
<dbReference type="AlphaFoldDB" id="A0A7N1A174"/>
<evidence type="ECO:0000259" key="2">
    <source>
        <dbReference type="PROSITE" id="PS50206"/>
    </source>
</evidence>
<dbReference type="SMART" id="SM00450">
    <property type="entry name" value="RHOD"/>
    <property type="match status" value="1"/>
</dbReference>
<dbReference type="PROSITE" id="PS50206">
    <property type="entry name" value="RHODANESE_3"/>
    <property type="match status" value="1"/>
</dbReference>
<keyword evidence="4" id="KW-1185">Reference proteome</keyword>
<accession>A0A7N1A174</accession>
<dbReference type="Proteomes" id="UP000594263">
    <property type="component" value="Unplaced"/>
</dbReference>
<dbReference type="Gramene" id="Kaladp0060s0012.1.v1.1">
    <property type="protein sequence ID" value="Kaladp0060s0012.1.v1.1"/>
    <property type="gene ID" value="Kaladp0060s0012.v1.1"/>
</dbReference>
<dbReference type="PANTHER" id="PTHR44542:SF12">
    <property type="entry name" value="THIOSULFATE SULFURTRANSFERASE 18"/>
    <property type="match status" value="1"/>
</dbReference>
<dbReference type="OMA" id="CKKEDRI"/>
<evidence type="ECO:0000313" key="4">
    <source>
        <dbReference type="Proteomes" id="UP000594263"/>
    </source>
</evidence>
<name>A0A7N1A174_KALFE</name>
<dbReference type="SUPFAM" id="SSF52821">
    <property type="entry name" value="Rhodanese/Cell cycle control phosphatase"/>
    <property type="match status" value="1"/>
</dbReference>
<feature type="domain" description="Rhodanese" evidence="2">
    <location>
        <begin position="49"/>
        <end position="144"/>
    </location>
</feature>
<dbReference type="PANTHER" id="PTHR44542">
    <property type="entry name" value="THIOSULFATE SULFURTRANSFERASE 18"/>
    <property type="match status" value="1"/>
</dbReference>
<evidence type="ECO:0000256" key="1">
    <source>
        <dbReference type="SAM" id="MobiDB-lite"/>
    </source>
</evidence>
<dbReference type="EnsemblPlants" id="Kaladp0060s0012.1.v1.1">
    <property type="protein sequence ID" value="Kaladp0060s0012.1.v1.1"/>
    <property type="gene ID" value="Kaladp0060s0012.v1.1"/>
</dbReference>
<dbReference type="InterPro" id="IPR044684">
    <property type="entry name" value="STR17/STR18/HARC1-like"/>
</dbReference>
<dbReference type="InterPro" id="IPR001763">
    <property type="entry name" value="Rhodanese-like_dom"/>
</dbReference>
<proteinExistence type="predicted"/>
<reference evidence="3" key="1">
    <citation type="submission" date="2021-01" db="UniProtKB">
        <authorList>
            <consortium name="EnsemblPlants"/>
        </authorList>
    </citation>
    <scope>IDENTIFICATION</scope>
</reference>
<organism evidence="3 4">
    <name type="scientific">Kalanchoe fedtschenkoi</name>
    <name type="common">Lavender scallops</name>
    <name type="synonym">South American air plant</name>
    <dbReference type="NCBI Taxonomy" id="63787"/>
    <lineage>
        <taxon>Eukaryota</taxon>
        <taxon>Viridiplantae</taxon>
        <taxon>Streptophyta</taxon>
        <taxon>Embryophyta</taxon>
        <taxon>Tracheophyta</taxon>
        <taxon>Spermatophyta</taxon>
        <taxon>Magnoliopsida</taxon>
        <taxon>eudicotyledons</taxon>
        <taxon>Gunneridae</taxon>
        <taxon>Pentapetalae</taxon>
        <taxon>Saxifragales</taxon>
        <taxon>Crassulaceae</taxon>
        <taxon>Kalanchoe</taxon>
    </lineage>
</organism>
<dbReference type="InterPro" id="IPR036873">
    <property type="entry name" value="Rhodanese-like_dom_sf"/>
</dbReference>